<dbReference type="RefSeq" id="XP_001734283.1">
    <property type="nucleotide sequence ID" value="XM_001734231.1"/>
</dbReference>
<name>B0E7C5_ENTDS</name>
<dbReference type="OMA" id="IGERLCI"/>
<accession>B0E7C5</accession>
<dbReference type="GeneID" id="5879185"/>
<sequence>MVRNEYCSQRNYQSKVRAFCIGLLNQYADIEVKLGTKKAYQTLPFVRVDSIYFSNEDIVRLQALVKIRVATLEAIDLRKNVKQKTALFRKKKNTMIESIHLLIDILREKGFEIESHFSQGRNETLKRETVISIRKGSLFWNKQMIEIIGERLCINLVQRIGGSTLVKVPKKDSQINLLLYS</sequence>
<reference evidence="2" key="1">
    <citation type="submission" date="2007-12" db="EMBL/GenBank/DDBJ databases">
        <title>Annotation of Entamoeba dispar SAW760.</title>
        <authorList>
            <person name="Lorenzi H."/>
            <person name="Inman J."/>
            <person name="Schobel S."/>
            <person name="Amedeo P."/>
            <person name="Caler E."/>
        </authorList>
    </citation>
    <scope>NUCLEOTIDE SEQUENCE [LARGE SCALE GENOMIC DNA]</scope>
    <source>
        <strain evidence="2">ATCC PRA-260 / SAW760</strain>
    </source>
</reference>
<evidence type="ECO:0000313" key="2">
    <source>
        <dbReference type="Proteomes" id="UP000008076"/>
    </source>
</evidence>
<organism evidence="2">
    <name type="scientific">Entamoeba dispar (strain ATCC PRA-260 / SAW760)</name>
    <dbReference type="NCBI Taxonomy" id="370354"/>
    <lineage>
        <taxon>Eukaryota</taxon>
        <taxon>Amoebozoa</taxon>
        <taxon>Evosea</taxon>
        <taxon>Archamoebae</taxon>
        <taxon>Mastigamoebida</taxon>
        <taxon>Entamoebidae</taxon>
        <taxon>Entamoeba</taxon>
    </lineage>
</organism>
<gene>
    <name evidence="1" type="ORF">EDI_332470</name>
</gene>
<dbReference type="OrthoDB" id="25321at2759"/>
<dbReference type="VEuPathDB" id="AmoebaDB:EDI_332470"/>
<dbReference type="KEGG" id="edi:EDI_332470"/>
<evidence type="ECO:0000313" key="1">
    <source>
        <dbReference type="EMBL" id="EDR29573.1"/>
    </source>
</evidence>
<protein>
    <submittedName>
        <fullName evidence="1">Uncharacterized protein</fullName>
    </submittedName>
</protein>
<dbReference type="Proteomes" id="UP000008076">
    <property type="component" value="Unassembled WGS sequence"/>
</dbReference>
<proteinExistence type="predicted"/>
<keyword evidence="2" id="KW-1185">Reference proteome</keyword>
<dbReference type="EMBL" id="DS547975">
    <property type="protein sequence ID" value="EDR29573.1"/>
    <property type="molecule type" value="Genomic_DNA"/>
</dbReference>
<dbReference type="AlphaFoldDB" id="B0E7C5"/>